<evidence type="ECO:0000313" key="12">
    <source>
        <dbReference type="EMBL" id="KFO26064.1"/>
    </source>
</evidence>
<evidence type="ECO:0000256" key="7">
    <source>
        <dbReference type="ARBA" id="ARBA00019397"/>
    </source>
</evidence>
<comment type="function">
    <text evidence="3">It is also responsible for the non-negligible production of methylglyoxal a reactive cytotoxic side-product that modifies and can alter proteins, DNA and lipids.</text>
</comment>
<dbReference type="Gene3D" id="3.20.20.70">
    <property type="entry name" value="Aldolase class I"/>
    <property type="match status" value="1"/>
</dbReference>
<comment type="subunit">
    <text evidence="6">Homodimer.</text>
</comment>
<proteinExistence type="inferred from homology"/>
<comment type="pathway">
    <text evidence="4 11">Carbohydrate degradation; glycolysis; D-glyceraldehyde 3-phosphate from glycerone phosphate: step 1/1.</text>
</comment>
<dbReference type="EMBL" id="KN123256">
    <property type="protein sequence ID" value="KFO26064.1"/>
    <property type="molecule type" value="Genomic_DNA"/>
</dbReference>
<evidence type="ECO:0000256" key="9">
    <source>
        <dbReference type="ARBA" id="ARBA00023152"/>
    </source>
</evidence>
<dbReference type="UniPathway" id="UPA00138"/>
<dbReference type="UniPathway" id="UPA00109">
    <property type="reaction ID" value="UER00189"/>
</dbReference>
<dbReference type="GO" id="GO:0019563">
    <property type="term" value="P:glycerol catabolic process"/>
    <property type="evidence" value="ECO:0007669"/>
    <property type="project" value="TreeGrafter"/>
</dbReference>
<evidence type="ECO:0000256" key="6">
    <source>
        <dbReference type="ARBA" id="ARBA00011738"/>
    </source>
</evidence>
<keyword evidence="10 11" id="KW-0413">Isomerase</keyword>
<protein>
    <recommendedName>
        <fullName evidence="7 11">Triosephosphate isomerase</fullName>
        <ecNumber evidence="11">5.3.1.1</ecNumber>
    </recommendedName>
</protein>
<evidence type="ECO:0000256" key="5">
    <source>
        <dbReference type="ARBA" id="ARBA00007422"/>
    </source>
</evidence>
<dbReference type="GO" id="GO:0006096">
    <property type="term" value="P:glycolytic process"/>
    <property type="evidence" value="ECO:0007669"/>
    <property type="project" value="UniProtKB-UniPathway"/>
</dbReference>
<evidence type="ECO:0000256" key="11">
    <source>
        <dbReference type="RuleBase" id="RU363013"/>
    </source>
</evidence>
<accession>A0A091D1U6</accession>
<dbReference type="GO" id="GO:0008929">
    <property type="term" value="F:methylglyoxal synthase activity"/>
    <property type="evidence" value="ECO:0007669"/>
    <property type="project" value="UniProtKB-EC"/>
</dbReference>
<keyword evidence="9 11" id="KW-0324">Glycolysis</keyword>
<evidence type="ECO:0000256" key="2">
    <source>
        <dbReference type="ARBA" id="ARBA00002041"/>
    </source>
</evidence>
<keyword evidence="8 11" id="KW-0312">Gluconeogenesis</keyword>
<evidence type="ECO:0000256" key="10">
    <source>
        <dbReference type="ARBA" id="ARBA00023235"/>
    </source>
</evidence>
<reference evidence="12 13" key="1">
    <citation type="submission" date="2013-11" db="EMBL/GenBank/DDBJ databases">
        <title>The Damaraland mole rat (Fukomys damarensis) genome and evolution of African mole rats.</title>
        <authorList>
            <person name="Gladyshev V.N."/>
            <person name="Fang X."/>
        </authorList>
    </citation>
    <scope>NUCLEOTIDE SEQUENCE [LARGE SCALE GENOMIC DNA]</scope>
    <source>
        <tissue evidence="12">Liver</tissue>
    </source>
</reference>
<dbReference type="InterPro" id="IPR000652">
    <property type="entry name" value="Triosephosphate_isomerase"/>
</dbReference>
<organism evidence="12 13">
    <name type="scientific">Fukomys damarensis</name>
    <name type="common">Damaraland mole rat</name>
    <name type="synonym">Cryptomys damarensis</name>
    <dbReference type="NCBI Taxonomy" id="885580"/>
    <lineage>
        <taxon>Eukaryota</taxon>
        <taxon>Metazoa</taxon>
        <taxon>Chordata</taxon>
        <taxon>Craniata</taxon>
        <taxon>Vertebrata</taxon>
        <taxon>Euteleostomi</taxon>
        <taxon>Mammalia</taxon>
        <taxon>Eutheria</taxon>
        <taxon>Euarchontoglires</taxon>
        <taxon>Glires</taxon>
        <taxon>Rodentia</taxon>
        <taxon>Hystricomorpha</taxon>
        <taxon>Bathyergidae</taxon>
        <taxon>Fukomys</taxon>
    </lineage>
</organism>
<evidence type="ECO:0000313" key="13">
    <source>
        <dbReference type="Proteomes" id="UP000028990"/>
    </source>
</evidence>
<evidence type="ECO:0000256" key="3">
    <source>
        <dbReference type="ARBA" id="ARBA00004104"/>
    </source>
</evidence>
<dbReference type="PANTHER" id="PTHR21139:SF2">
    <property type="entry name" value="TRIOSEPHOSPHATE ISOMERASE"/>
    <property type="match status" value="1"/>
</dbReference>
<keyword evidence="13" id="KW-1185">Reference proteome</keyword>
<dbReference type="AlphaFoldDB" id="A0A091D1U6"/>
<comment type="function">
    <text evidence="2">Triosephosphate isomerase is an extremely efficient metabolic enzyme that catalyzes the interconversion between dihydroxyacetone phosphate (DHAP) and D-glyceraldehyde-3-phosphate (G3P) in glycolysis and gluconeogenesis.</text>
</comment>
<comment type="pathway">
    <text evidence="11">Carbohydrate biosynthesis; gluconeogenesis.</text>
</comment>
<dbReference type="GO" id="GO:0005829">
    <property type="term" value="C:cytosol"/>
    <property type="evidence" value="ECO:0007669"/>
    <property type="project" value="TreeGrafter"/>
</dbReference>
<dbReference type="EC" id="5.3.1.1" evidence="11"/>
<dbReference type="InterPro" id="IPR035990">
    <property type="entry name" value="TIM_sf"/>
</dbReference>
<name>A0A091D1U6_FUKDA</name>
<dbReference type="GO" id="GO:0004807">
    <property type="term" value="F:triose-phosphate isomerase activity"/>
    <property type="evidence" value="ECO:0007669"/>
    <property type="project" value="UniProtKB-EC"/>
</dbReference>
<dbReference type="SUPFAM" id="SSF51351">
    <property type="entry name" value="Triosephosphate isomerase (TIM)"/>
    <property type="match status" value="1"/>
</dbReference>
<sequence>MLKPPIFQLLRLPALTFPYDDQNHSYSKHCKDSQTVADQWTGQYGDGEGGSWTPDIIDAIKPETRHAKPTQSDGAVQDGSSWGQLEDEWRKSILGELISTPNATKVLADAEVVCVPPTAYIDFVWRKLDPKVAVAAQNYYKSDKRGLHWEYQPRHDQRPRTAWVVLGHSERRHVFGESDELIVHEVAHAPEDGLGLIACIGEKLDERKLASQRRSFSSKPRSLQIT</sequence>
<evidence type="ECO:0000256" key="1">
    <source>
        <dbReference type="ARBA" id="ARBA00000726"/>
    </source>
</evidence>
<dbReference type="InterPro" id="IPR013785">
    <property type="entry name" value="Aldolase_TIM"/>
</dbReference>
<dbReference type="PROSITE" id="PS51440">
    <property type="entry name" value="TIM_2"/>
    <property type="match status" value="1"/>
</dbReference>
<dbReference type="GO" id="GO:0006094">
    <property type="term" value="P:gluconeogenesis"/>
    <property type="evidence" value="ECO:0007669"/>
    <property type="project" value="UniProtKB-UniPathway"/>
</dbReference>
<dbReference type="Pfam" id="PF00121">
    <property type="entry name" value="TIM"/>
    <property type="match status" value="1"/>
</dbReference>
<comment type="similarity">
    <text evidence="5 11">Belongs to the triosephosphate isomerase family.</text>
</comment>
<dbReference type="STRING" id="885580.ENSFDAP00000001362"/>
<gene>
    <name evidence="12" type="ORF">H920_12533</name>
</gene>
<evidence type="ECO:0000256" key="4">
    <source>
        <dbReference type="ARBA" id="ARBA00004680"/>
    </source>
</evidence>
<dbReference type="Proteomes" id="UP000028990">
    <property type="component" value="Unassembled WGS sequence"/>
</dbReference>
<comment type="catalytic activity">
    <reaction evidence="1">
        <text>dihydroxyacetone phosphate = methylglyoxal + phosphate</text>
        <dbReference type="Rhea" id="RHEA:17937"/>
        <dbReference type="ChEBI" id="CHEBI:17158"/>
        <dbReference type="ChEBI" id="CHEBI:43474"/>
        <dbReference type="ChEBI" id="CHEBI:57642"/>
        <dbReference type="EC" id="4.2.3.3"/>
    </reaction>
</comment>
<comment type="catalytic activity">
    <reaction evidence="11">
        <text>D-glyceraldehyde 3-phosphate = dihydroxyacetone phosphate</text>
        <dbReference type="Rhea" id="RHEA:18585"/>
        <dbReference type="ChEBI" id="CHEBI:57642"/>
        <dbReference type="ChEBI" id="CHEBI:59776"/>
        <dbReference type="EC" id="5.3.1.1"/>
    </reaction>
</comment>
<dbReference type="GO" id="GO:0046166">
    <property type="term" value="P:glyceraldehyde-3-phosphate biosynthetic process"/>
    <property type="evidence" value="ECO:0007669"/>
    <property type="project" value="TreeGrafter"/>
</dbReference>
<dbReference type="PANTHER" id="PTHR21139">
    <property type="entry name" value="TRIOSEPHOSPHATE ISOMERASE"/>
    <property type="match status" value="1"/>
</dbReference>
<evidence type="ECO:0000256" key="8">
    <source>
        <dbReference type="ARBA" id="ARBA00022432"/>
    </source>
</evidence>